<sequence length="833" mass="94084">MVKMAAGEENQQGHRAGVYKQKNKGHKHGKHRTKGEIEKDNKGRVSVTALTKKQRREQKRMDRRHQANQHRKNKKDMVLTEKRRLGSKDGPPHLVVVVTLHAGVDAAAVAKLLCSEGAGGLVRQERCVSGVAESFGLILPRFKQRFTLVRPDTADLYALLDLAKMADSLVFVLDPTEGWDSYGDYCLSCLFAQGLPSHVLVGQGAPELSGKRRVESKRALAKILEYRFPDSRLFPLDTEQDALLILRHLSAQRQRKLGFRSRRPHLVAQSVSYTPNTSAPGGAPATGLGTLHVSGYVRGCPLQVDRLVHLTGYGDFQLSQVDAPVDPLPLIFPTTRTAKPGKEGEVDMQDTDAAPVRVLMKADPARRESLQAEAEVDPMDGEQTWPTDTELVEAEEARKVKKLMKVPKGTSDYQASWIGEELDGDAESCDDEDDEDDDDDGMMDEDMEGDDEDIDSQCADSQTAGSLCGSDEEQEELSPTEPTGADQRYDDHIDEEEEGEGLKRYREARAHELFPDEVDTPLNMPAKNRFQRYRGLKSFRSTPWDPMENLPPDYSRIFQFKSFDRTRRRILAEAAKEEEGAMVGWYVTLHIIDVPPSVMEGVAAGRPLVVVSLMPHEQKMSVMHLLVRRQPNNKDTIKAKEELVFQCGFRRFRASPIFSQHTTADKHKMERFLRQDAPTVVTVYAPITFPPAGTLVFKQRDDGMQDLVATGSLLSCDPQRVVLKRLVLSGHPFKINKHSAVVRYMFFNREDILWFKPVELRTKWGRRGHIKMALGTHGHMKCQFDNQLRSQDTVMMNLFKRAYPRWTYDPYAPIPLPWVKSELSEEIEDADMD</sequence>
<comment type="similarity">
    <text evidence="5">Belongs to the TRAFAC class translation factor GTPase superfamily. Bms1-like GTPase family. TSR1 subfamily.</text>
</comment>
<dbReference type="Proteomes" id="UP000694546">
    <property type="component" value="Chromosome 16"/>
</dbReference>
<feature type="domain" description="Bms1-type G" evidence="8">
    <location>
        <begin position="91"/>
        <end position="255"/>
    </location>
</feature>
<dbReference type="RefSeq" id="XP_030237729.1">
    <property type="nucleotide sequence ID" value="XM_030381869.1"/>
</dbReference>
<dbReference type="Pfam" id="PF04950">
    <property type="entry name" value="RIBIOP_C"/>
    <property type="match status" value="1"/>
</dbReference>
<dbReference type="Ensembl" id="ENSGMOT00000038757.1">
    <property type="protein sequence ID" value="ENSGMOP00000027599.1"/>
    <property type="gene ID" value="ENSGMOG00000010336.2"/>
</dbReference>
<keyword evidence="2" id="KW-0690">Ribosome biogenesis</keyword>
<reference evidence="9" key="2">
    <citation type="submission" date="2025-09" db="UniProtKB">
        <authorList>
            <consortium name="Ensembl"/>
        </authorList>
    </citation>
    <scope>IDENTIFICATION</scope>
</reference>
<proteinExistence type="inferred from homology"/>
<evidence type="ECO:0000256" key="6">
    <source>
        <dbReference type="ARBA" id="ARBA00040070"/>
    </source>
</evidence>
<evidence type="ECO:0000259" key="8">
    <source>
        <dbReference type="PROSITE" id="PS51714"/>
    </source>
</evidence>
<evidence type="ECO:0000256" key="2">
    <source>
        <dbReference type="ARBA" id="ARBA00022517"/>
    </source>
</evidence>
<dbReference type="GO" id="GO:0003924">
    <property type="term" value="F:GTPase activity"/>
    <property type="evidence" value="ECO:0007669"/>
    <property type="project" value="TreeGrafter"/>
</dbReference>
<dbReference type="InterPro" id="IPR007034">
    <property type="entry name" value="BMS1_TSR1_C"/>
</dbReference>
<evidence type="ECO:0000256" key="4">
    <source>
        <dbReference type="ARBA" id="ARBA00037087"/>
    </source>
</evidence>
<dbReference type="GO" id="GO:0000479">
    <property type="term" value="P:endonucleolytic cleavage of tricistronic rRNA transcript (SSU-rRNA, 5.8S rRNA, LSU-rRNA)"/>
    <property type="evidence" value="ECO:0007669"/>
    <property type="project" value="TreeGrafter"/>
</dbReference>
<dbReference type="GeneID" id="115561685"/>
<dbReference type="SMART" id="SM00785">
    <property type="entry name" value="AARP2CN"/>
    <property type="match status" value="1"/>
</dbReference>
<evidence type="ECO:0000313" key="9">
    <source>
        <dbReference type="Ensembl" id="ENSGMOP00000027599.1"/>
    </source>
</evidence>
<dbReference type="PROSITE" id="PS51714">
    <property type="entry name" value="G_BMS1"/>
    <property type="match status" value="1"/>
</dbReference>
<comment type="function">
    <text evidence="4">Required during maturation of the 40S ribosomal subunit in the nucleolus.</text>
</comment>
<evidence type="ECO:0000313" key="10">
    <source>
        <dbReference type="Proteomes" id="UP000694546"/>
    </source>
</evidence>
<dbReference type="GO" id="GO:0000462">
    <property type="term" value="P:maturation of SSU-rRNA from tricistronic rRNA transcript (SSU-rRNA, 5.8S rRNA, LSU-rRNA)"/>
    <property type="evidence" value="ECO:0007669"/>
    <property type="project" value="TreeGrafter"/>
</dbReference>
<dbReference type="PANTHER" id="PTHR12858:SF1">
    <property type="entry name" value="PRE-RRNA-PROCESSING PROTEIN TSR1 HOMOLOG"/>
    <property type="match status" value="1"/>
</dbReference>
<feature type="compositionally biased region" description="Acidic residues" evidence="7">
    <location>
        <begin position="420"/>
        <end position="455"/>
    </location>
</feature>
<name>A0A8C5ABW0_GADMO</name>
<dbReference type="InterPro" id="IPR012948">
    <property type="entry name" value="AARP2CN"/>
</dbReference>
<evidence type="ECO:0000256" key="1">
    <source>
        <dbReference type="ARBA" id="ARBA00004604"/>
    </source>
</evidence>
<dbReference type="GO" id="GO:0030688">
    <property type="term" value="C:preribosome, small subunit precursor"/>
    <property type="evidence" value="ECO:0007669"/>
    <property type="project" value="TreeGrafter"/>
</dbReference>
<dbReference type="GO" id="GO:0005525">
    <property type="term" value="F:GTP binding"/>
    <property type="evidence" value="ECO:0007669"/>
    <property type="project" value="TreeGrafter"/>
</dbReference>
<dbReference type="InterPro" id="IPR030387">
    <property type="entry name" value="G_Bms1/Tsr1_dom"/>
</dbReference>
<dbReference type="PANTHER" id="PTHR12858">
    <property type="entry name" value="RIBOSOME BIOGENESIS PROTEIN"/>
    <property type="match status" value="1"/>
</dbReference>
<keyword evidence="3" id="KW-0539">Nucleus</keyword>
<dbReference type="OMA" id="MNLPRFK"/>
<dbReference type="GO" id="GO:0034511">
    <property type="term" value="F:U3 snoRNA binding"/>
    <property type="evidence" value="ECO:0007669"/>
    <property type="project" value="TreeGrafter"/>
</dbReference>
<keyword evidence="10" id="KW-1185">Reference proteome</keyword>
<feature type="compositionally biased region" description="Basic residues" evidence="7">
    <location>
        <begin position="52"/>
        <end position="74"/>
    </location>
</feature>
<dbReference type="Pfam" id="PF22298">
    <property type="entry name" value="Tsr1_G-like"/>
    <property type="match status" value="1"/>
</dbReference>
<dbReference type="Pfam" id="PF08142">
    <property type="entry name" value="AARP2CN"/>
    <property type="match status" value="1"/>
</dbReference>
<dbReference type="InterPro" id="IPR039761">
    <property type="entry name" value="Bms1/Tsr1"/>
</dbReference>
<dbReference type="GeneTree" id="ENSGT00940000153195"/>
<gene>
    <name evidence="9" type="primary">tsr1</name>
</gene>
<accession>A0A8C5ABW0</accession>
<dbReference type="OrthoDB" id="119302at2759"/>
<feature type="compositionally biased region" description="Basic and acidic residues" evidence="7">
    <location>
        <begin position="34"/>
        <end position="43"/>
    </location>
</feature>
<evidence type="ECO:0000256" key="7">
    <source>
        <dbReference type="SAM" id="MobiDB-lite"/>
    </source>
</evidence>
<feature type="compositionally biased region" description="Basic residues" evidence="7">
    <location>
        <begin position="21"/>
        <end position="33"/>
    </location>
</feature>
<evidence type="ECO:0000256" key="3">
    <source>
        <dbReference type="ARBA" id="ARBA00023242"/>
    </source>
</evidence>
<evidence type="ECO:0000256" key="5">
    <source>
        <dbReference type="ARBA" id="ARBA00038288"/>
    </source>
</evidence>
<comment type="subcellular location">
    <subcellularLocation>
        <location evidence="1">Nucleus</location>
        <location evidence="1">Nucleolus</location>
    </subcellularLocation>
</comment>
<dbReference type="SMART" id="SM01362">
    <property type="entry name" value="DUF663"/>
    <property type="match status" value="1"/>
</dbReference>
<reference evidence="9" key="1">
    <citation type="submission" date="2025-08" db="UniProtKB">
        <authorList>
            <consortium name="Ensembl"/>
        </authorList>
    </citation>
    <scope>IDENTIFICATION</scope>
</reference>
<feature type="region of interest" description="Disordered" evidence="7">
    <location>
        <begin position="1"/>
        <end position="79"/>
    </location>
</feature>
<organism evidence="9 10">
    <name type="scientific">Gadus morhua</name>
    <name type="common">Atlantic cod</name>
    <dbReference type="NCBI Taxonomy" id="8049"/>
    <lineage>
        <taxon>Eukaryota</taxon>
        <taxon>Metazoa</taxon>
        <taxon>Chordata</taxon>
        <taxon>Craniata</taxon>
        <taxon>Vertebrata</taxon>
        <taxon>Euteleostomi</taxon>
        <taxon>Actinopterygii</taxon>
        <taxon>Neopterygii</taxon>
        <taxon>Teleostei</taxon>
        <taxon>Neoteleostei</taxon>
        <taxon>Acanthomorphata</taxon>
        <taxon>Zeiogadaria</taxon>
        <taxon>Gadariae</taxon>
        <taxon>Gadiformes</taxon>
        <taxon>Gadoidei</taxon>
        <taxon>Gadidae</taxon>
        <taxon>Gadus</taxon>
    </lineage>
</organism>
<protein>
    <recommendedName>
        <fullName evidence="6">Pre-rRNA-processing protein TSR1 homolog</fullName>
    </recommendedName>
</protein>
<dbReference type="GO" id="GO:0005730">
    <property type="term" value="C:nucleolus"/>
    <property type="evidence" value="ECO:0007669"/>
    <property type="project" value="UniProtKB-SubCell"/>
</dbReference>
<feature type="region of interest" description="Disordered" evidence="7">
    <location>
        <begin position="414"/>
        <end position="502"/>
    </location>
</feature>
<dbReference type="AlphaFoldDB" id="A0A8C5ABW0"/>